<organism evidence="2 3">
    <name type="scientific">Kribbella yunnanensis</name>
    <dbReference type="NCBI Taxonomy" id="190194"/>
    <lineage>
        <taxon>Bacteria</taxon>
        <taxon>Bacillati</taxon>
        <taxon>Actinomycetota</taxon>
        <taxon>Actinomycetes</taxon>
        <taxon>Propionibacteriales</taxon>
        <taxon>Kribbellaceae</taxon>
        <taxon>Kribbella</taxon>
    </lineage>
</organism>
<evidence type="ECO:0000313" key="2">
    <source>
        <dbReference type="EMBL" id="GAA1673723.1"/>
    </source>
</evidence>
<dbReference type="Proteomes" id="UP001500280">
    <property type="component" value="Unassembled WGS sequence"/>
</dbReference>
<protein>
    <submittedName>
        <fullName evidence="2">NAD-dependent epimerase/dehydratase family protein</fullName>
    </submittedName>
</protein>
<sequence length="305" mass="32525">MTFSVVVGAGGTGRALARLLADDGERVKLVTRSGSGPDHPGIERVAADATAVDQLTSLCEGATTLYNCAMPSYDRWPSDWPPLAAGMLTTAERTGADYVMLGNLYAYGPVAGPITENQPSAPTTVKGSVRARMWDDALASDARVTEIRASDFLGPDTMSVYNLIVPPAVLAGVAAAYPGELDVEHSWSYVEDTARTMIAAARHDDAWGRAWHVPSTSTLPVRALTVELARLAEAPTPQLTSISPAELERLGQDDPIMAELIEMQYLDNDPLLLDATHTSAVLGVSATPLETVLTQTIERLRVIAR</sequence>
<comment type="caution">
    <text evidence="2">The sequence shown here is derived from an EMBL/GenBank/DDBJ whole genome shotgun (WGS) entry which is preliminary data.</text>
</comment>
<dbReference type="RefSeq" id="WP_344147334.1">
    <property type="nucleotide sequence ID" value="NZ_BAAANF010000004.1"/>
</dbReference>
<keyword evidence="3" id="KW-1185">Reference proteome</keyword>
<evidence type="ECO:0000313" key="3">
    <source>
        <dbReference type="Proteomes" id="UP001500280"/>
    </source>
</evidence>
<dbReference type="InterPro" id="IPR036291">
    <property type="entry name" value="NAD(P)-bd_dom_sf"/>
</dbReference>
<dbReference type="SUPFAM" id="SSF51735">
    <property type="entry name" value="NAD(P)-binding Rossmann-fold domains"/>
    <property type="match status" value="1"/>
</dbReference>
<dbReference type="InterPro" id="IPR001509">
    <property type="entry name" value="Epimerase_deHydtase"/>
</dbReference>
<feature type="domain" description="NAD-dependent epimerase/dehydratase" evidence="1">
    <location>
        <begin position="6"/>
        <end position="206"/>
    </location>
</feature>
<proteinExistence type="predicted"/>
<accession>A0ABP4SJ26</accession>
<gene>
    <name evidence="2" type="ORF">GCM10009745_15890</name>
</gene>
<name>A0ABP4SJ26_9ACTN</name>
<dbReference type="EMBL" id="BAAANF010000004">
    <property type="protein sequence ID" value="GAA1673723.1"/>
    <property type="molecule type" value="Genomic_DNA"/>
</dbReference>
<dbReference type="Pfam" id="PF01370">
    <property type="entry name" value="Epimerase"/>
    <property type="match status" value="1"/>
</dbReference>
<dbReference type="Gene3D" id="3.40.50.720">
    <property type="entry name" value="NAD(P)-binding Rossmann-like Domain"/>
    <property type="match status" value="1"/>
</dbReference>
<evidence type="ECO:0000259" key="1">
    <source>
        <dbReference type="Pfam" id="PF01370"/>
    </source>
</evidence>
<reference evidence="3" key="1">
    <citation type="journal article" date="2019" name="Int. J. Syst. Evol. Microbiol.">
        <title>The Global Catalogue of Microorganisms (GCM) 10K type strain sequencing project: providing services to taxonomists for standard genome sequencing and annotation.</title>
        <authorList>
            <consortium name="The Broad Institute Genomics Platform"/>
            <consortium name="The Broad Institute Genome Sequencing Center for Infectious Disease"/>
            <person name="Wu L."/>
            <person name="Ma J."/>
        </authorList>
    </citation>
    <scope>NUCLEOTIDE SEQUENCE [LARGE SCALE GENOMIC DNA]</scope>
    <source>
        <strain evidence="3">JCM 14307</strain>
    </source>
</reference>